<dbReference type="InterPro" id="IPR025799">
    <property type="entry name" value="Arg_MeTrfase"/>
</dbReference>
<dbReference type="PANTHER" id="PTHR10738:SF0">
    <property type="entry name" value="PROTEIN ARGININE N-METHYLTRANSFERASE 5"/>
    <property type="match status" value="1"/>
</dbReference>
<evidence type="ECO:0000259" key="6">
    <source>
        <dbReference type="Pfam" id="PF17285"/>
    </source>
</evidence>
<comment type="caution">
    <text evidence="8">The sequence shown here is derived from an EMBL/GenBank/DDBJ whole genome shotgun (WGS) entry which is preliminary data.</text>
</comment>
<dbReference type="InterPro" id="IPR035248">
    <property type="entry name" value="PRMT5_C"/>
</dbReference>
<dbReference type="GO" id="GO:0016274">
    <property type="term" value="F:protein-arginine N-methyltransferase activity"/>
    <property type="evidence" value="ECO:0007669"/>
    <property type="project" value="InterPro"/>
</dbReference>
<evidence type="ECO:0000256" key="3">
    <source>
        <dbReference type="ARBA" id="ARBA00022691"/>
    </source>
</evidence>
<dbReference type="GO" id="GO:0005634">
    <property type="term" value="C:nucleus"/>
    <property type="evidence" value="ECO:0007669"/>
    <property type="project" value="TreeGrafter"/>
</dbReference>
<dbReference type="Pfam" id="PF05185">
    <property type="entry name" value="PRMT5"/>
    <property type="match status" value="1"/>
</dbReference>
<name>A0A1W0XBL8_HYPEX</name>
<evidence type="ECO:0000256" key="2">
    <source>
        <dbReference type="ARBA" id="ARBA00022679"/>
    </source>
</evidence>
<dbReference type="PANTHER" id="PTHR10738">
    <property type="entry name" value="PROTEIN ARGININE N-METHYLTRANSFERASE 5"/>
    <property type="match status" value="1"/>
</dbReference>
<dbReference type="Pfam" id="PF17285">
    <property type="entry name" value="PRMT5_TIM"/>
    <property type="match status" value="1"/>
</dbReference>
<evidence type="ECO:0000256" key="4">
    <source>
        <dbReference type="PROSITE-ProRule" id="PRU01015"/>
    </source>
</evidence>
<feature type="domain" description="PRMT5 oligomerisation" evidence="7">
    <location>
        <begin position="453"/>
        <end position="616"/>
    </location>
</feature>
<keyword evidence="3 4" id="KW-0949">S-adenosyl-L-methionine</keyword>
<reference evidence="9" key="1">
    <citation type="submission" date="2017-01" db="EMBL/GenBank/DDBJ databases">
        <title>Comparative genomics of anhydrobiosis in the tardigrade Hypsibius dujardini.</title>
        <authorList>
            <person name="Yoshida Y."/>
            <person name="Koutsovoulos G."/>
            <person name="Laetsch D."/>
            <person name="Stevens L."/>
            <person name="Kumar S."/>
            <person name="Horikawa D."/>
            <person name="Ishino K."/>
            <person name="Komine S."/>
            <person name="Tomita M."/>
            <person name="Blaxter M."/>
            <person name="Arakawa K."/>
        </authorList>
    </citation>
    <scope>NUCLEOTIDE SEQUENCE [LARGE SCALE GENOMIC DNA]</scope>
    <source>
        <strain evidence="9">Z151</strain>
    </source>
</reference>
<keyword evidence="2 4" id="KW-0808">Transferase</keyword>
<dbReference type="Gene3D" id="2.70.160.11">
    <property type="entry name" value="Hnrnp arginine n-methyltransferase1"/>
    <property type="match status" value="1"/>
</dbReference>
<dbReference type="GO" id="GO:0006355">
    <property type="term" value="P:regulation of DNA-templated transcription"/>
    <property type="evidence" value="ECO:0007669"/>
    <property type="project" value="TreeGrafter"/>
</dbReference>
<feature type="domain" description="PRMT5 TIM barrel" evidence="6">
    <location>
        <begin position="132"/>
        <end position="248"/>
    </location>
</feature>
<evidence type="ECO:0000259" key="7">
    <source>
        <dbReference type="Pfam" id="PF17286"/>
    </source>
</evidence>
<proteinExistence type="predicted"/>
<organism evidence="8 9">
    <name type="scientific">Hypsibius exemplaris</name>
    <name type="common">Freshwater tardigrade</name>
    <dbReference type="NCBI Taxonomy" id="2072580"/>
    <lineage>
        <taxon>Eukaryota</taxon>
        <taxon>Metazoa</taxon>
        <taxon>Ecdysozoa</taxon>
        <taxon>Tardigrada</taxon>
        <taxon>Eutardigrada</taxon>
        <taxon>Parachela</taxon>
        <taxon>Hypsibioidea</taxon>
        <taxon>Hypsibiidae</taxon>
        <taxon>Hypsibius</taxon>
    </lineage>
</organism>
<gene>
    <name evidence="8" type="ORF">BV898_01740</name>
</gene>
<accession>A0A1W0XBL8</accession>
<dbReference type="Proteomes" id="UP000192578">
    <property type="component" value="Unassembled WGS sequence"/>
</dbReference>
<dbReference type="PROSITE" id="PS51678">
    <property type="entry name" value="SAM_MT_PRMT"/>
    <property type="match status" value="1"/>
</dbReference>
<dbReference type="InterPro" id="IPR035247">
    <property type="entry name" value="PRMT5_TIM"/>
</dbReference>
<dbReference type="InterPro" id="IPR035075">
    <property type="entry name" value="PRMT5"/>
</dbReference>
<sequence length="625" mass="70248">MTAFQLEFGLFEDNPQSRLPTVLSAFATPKKIAFTTVPIRSAFDKGRYEYLTSEACFRVLSREEASRSDDADSSGSSAEDSGISLADPVKVNDKADKPIILFPFTPDDSFAVAEDATRFVSEVLLRPTNSKPIAWFHMPIYGNQPPATPSKFPSRTVALPEEARSAYFYWHRAMVQTRYSSYLSLALELHATEDTVARDRWLSEPVSCIIIPISLFAAPVPLPARLSVFHRATIHSLLQWNQCKIMVRLDEAVTAAHLEACLDHLRREFSKDLPYVPKRRHLSPTMQPLYYNLCQSEYSGFEEDLVKYDQYEKAVGAALGHLRVTRKPIASAGDPAGTIEEEKFIVAVLGCGRGPLVSSVLKAAASIQAKVKVFALDKNPETQAILKEKLVTVWKDAEVELIYADMRGWRPAILLDIIVSELLGSFADDECSPECLEEPEKLLKPDGISIPTSYSNYLEPVSSTRMYRELRARSFDSRQQMRVFGWYRTPCLKLAAEEKRVLTFFQGPPGKDVKVTLRETLVDFVAVTDGVLHGFAGSFTADLYGGFTLSTVQGKETPGLFSWGVIFFPLLEPVRVLAGDQIQLEFRRCGDLFRIWYEWRLRSPRSSPMHNVDGDALEFPLYFSD</sequence>
<dbReference type="Gene3D" id="3.40.50.150">
    <property type="entry name" value="Vaccinia Virus protein VP39"/>
    <property type="match status" value="1"/>
</dbReference>
<dbReference type="Pfam" id="PF17286">
    <property type="entry name" value="PRMT5_C"/>
    <property type="match status" value="1"/>
</dbReference>
<protein>
    <submittedName>
        <fullName evidence="8">Protein arginine N-methyltransferase 5</fullName>
    </submittedName>
</protein>
<dbReference type="SUPFAM" id="SSF53335">
    <property type="entry name" value="S-adenosyl-L-methionine-dependent methyltransferases"/>
    <property type="match status" value="1"/>
</dbReference>
<evidence type="ECO:0000256" key="1">
    <source>
        <dbReference type="ARBA" id="ARBA00022603"/>
    </source>
</evidence>
<keyword evidence="1 4" id="KW-0489">Methyltransferase</keyword>
<dbReference type="AlphaFoldDB" id="A0A1W0XBL8"/>
<dbReference type="GO" id="GO:0005829">
    <property type="term" value="C:cytosol"/>
    <property type="evidence" value="ECO:0007669"/>
    <property type="project" value="TreeGrafter"/>
</dbReference>
<evidence type="ECO:0000313" key="8">
    <source>
        <dbReference type="EMBL" id="OQV24681.1"/>
    </source>
</evidence>
<dbReference type="GO" id="GO:0032259">
    <property type="term" value="P:methylation"/>
    <property type="evidence" value="ECO:0007669"/>
    <property type="project" value="UniProtKB-KW"/>
</dbReference>
<keyword evidence="9" id="KW-1185">Reference proteome</keyword>
<dbReference type="OrthoDB" id="1368803at2759"/>
<evidence type="ECO:0000259" key="5">
    <source>
        <dbReference type="Pfam" id="PF05185"/>
    </source>
</evidence>
<feature type="domain" description="PRMT5 arginine-N-methyltransferase" evidence="5">
    <location>
        <begin position="281"/>
        <end position="450"/>
    </location>
</feature>
<evidence type="ECO:0000313" key="9">
    <source>
        <dbReference type="Proteomes" id="UP000192578"/>
    </source>
</evidence>
<dbReference type="InterPro" id="IPR029063">
    <property type="entry name" value="SAM-dependent_MTases_sf"/>
</dbReference>
<dbReference type="Gene3D" id="3.20.20.150">
    <property type="entry name" value="Divalent-metal-dependent TIM barrel enzymes"/>
    <property type="match status" value="1"/>
</dbReference>
<dbReference type="EMBL" id="MTYJ01000006">
    <property type="protein sequence ID" value="OQV24681.1"/>
    <property type="molecule type" value="Genomic_DNA"/>
</dbReference>